<proteinExistence type="predicted"/>
<dbReference type="eggNOG" id="ENOG502SKVE">
    <property type="taxonomic scope" value="Eukaryota"/>
</dbReference>
<gene>
    <name evidence="2" type="ORF">MAPG_04686</name>
</gene>
<reference evidence="4" key="2">
    <citation type="submission" date="2010-05" db="EMBL/GenBank/DDBJ databases">
        <title>The genome sequence of Magnaporthe poae strain ATCC 64411.</title>
        <authorList>
            <person name="Ma L.-J."/>
            <person name="Dead R."/>
            <person name="Young S."/>
            <person name="Zeng Q."/>
            <person name="Koehrsen M."/>
            <person name="Alvarado L."/>
            <person name="Berlin A."/>
            <person name="Chapman S.B."/>
            <person name="Chen Z."/>
            <person name="Freedman E."/>
            <person name="Gellesch M."/>
            <person name="Goldberg J."/>
            <person name="Griggs A."/>
            <person name="Gujja S."/>
            <person name="Heilman E.R."/>
            <person name="Heiman D."/>
            <person name="Hepburn T."/>
            <person name="Howarth C."/>
            <person name="Jen D."/>
            <person name="Larson L."/>
            <person name="Mehta T."/>
            <person name="Neiman D."/>
            <person name="Pearson M."/>
            <person name="Roberts A."/>
            <person name="Saif S."/>
            <person name="Shea T."/>
            <person name="Shenoy N."/>
            <person name="Sisk P."/>
            <person name="Stolte C."/>
            <person name="Sykes S."/>
            <person name="Walk T."/>
            <person name="White J."/>
            <person name="Yandava C."/>
            <person name="Haas B."/>
            <person name="Nusbaum C."/>
            <person name="Birren B."/>
        </authorList>
    </citation>
    <scope>NUCLEOTIDE SEQUENCE [LARGE SCALE GENOMIC DNA]</scope>
    <source>
        <strain evidence="4">ATCC 64411 / 73-15</strain>
    </source>
</reference>
<dbReference type="SUPFAM" id="SSF48576">
    <property type="entry name" value="Terpenoid synthases"/>
    <property type="match status" value="1"/>
</dbReference>
<dbReference type="Pfam" id="PF19086">
    <property type="entry name" value="Terpene_syn_C_2"/>
    <property type="match status" value="1"/>
</dbReference>
<sequence>MGSQQTADVPADINVRLADELRGRTMVVPNMLSDLLQGWPSGRVNPHYERLKHVLEGILDCAVPQAWFRKKFIDSDLAFFTSAWNPDATWEDLYTMGLLTIWAFIWDDTFDMGELEVAGDWDRACVFRAQTLAYCRYWLGLESVNVSASEFPNWASHTTPLPSPSSRSSMSSPSPLSPSTVSARVVQARRKHCLGEALGYRALPPPAPNVACAIFKDLGERLCARFDEKWRRRVYCQIEYYINSTAEEQLLRIRETMPTYEHYLRVRHGTTGFRMFALIAEAATRTVLPSTLIDSPEMGVIMAEANFMIIMLDRQRALFLNSGKRYGSD</sequence>
<dbReference type="InterPro" id="IPR008949">
    <property type="entry name" value="Isoprenoid_synthase_dom_sf"/>
</dbReference>
<dbReference type="STRING" id="644358.A0A0C4DXE1"/>
<reference evidence="3" key="5">
    <citation type="submission" date="2015-06" db="UniProtKB">
        <authorList>
            <consortium name="EnsemblFungi"/>
        </authorList>
    </citation>
    <scope>IDENTIFICATION</scope>
    <source>
        <strain evidence="3">ATCC 64411</strain>
    </source>
</reference>
<reference evidence="2" key="1">
    <citation type="submission" date="2010-05" db="EMBL/GenBank/DDBJ databases">
        <title>The Genome Sequence of Magnaporthe poae strain ATCC 64411.</title>
        <authorList>
            <consortium name="The Broad Institute Genome Sequencing Platform"/>
            <consortium name="Broad Institute Genome Sequencing Center for Infectious Disease"/>
            <person name="Ma L.-J."/>
            <person name="Dead R."/>
            <person name="Young S."/>
            <person name="Zeng Q."/>
            <person name="Koehrsen M."/>
            <person name="Alvarado L."/>
            <person name="Berlin A."/>
            <person name="Chapman S.B."/>
            <person name="Chen Z."/>
            <person name="Freedman E."/>
            <person name="Gellesch M."/>
            <person name="Goldberg J."/>
            <person name="Griggs A."/>
            <person name="Gujja S."/>
            <person name="Heilman E.R."/>
            <person name="Heiman D."/>
            <person name="Hepburn T."/>
            <person name="Howarth C."/>
            <person name="Jen D."/>
            <person name="Larson L."/>
            <person name="Mehta T."/>
            <person name="Neiman D."/>
            <person name="Pearson M."/>
            <person name="Roberts A."/>
            <person name="Saif S."/>
            <person name="Shea T."/>
            <person name="Shenoy N."/>
            <person name="Sisk P."/>
            <person name="Stolte C."/>
            <person name="Sykes S."/>
            <person name="Walk T."/>
            <person name="White J."/>
            <person name="Yandava C."/>
            <person name="Haas B."/>
            <person name="Nusbaum C."/>
            <person name="Birren B."/>
        </authorList>
    </citation>
    <scope>NUCLEOTIDE SEQUENCE</scope>
    <source>
        <strain evidence="2">ATCC 64411</strain>
    </source>
</reference>
<dbReference type="Proteomes" id="UP000011715">
    <property type="component" value="Unassembled WGS sequence"/>
</dbReference>
<dbReference type="VEuPathDB" id="FungiDB:MAPG_04686"/>
<reference evidence="3" key="4">
    <citation type="journal article" date="2015" name="G3 (Bethesda)">
        <title>Genome sequences of three phytopathogenic species of the Magnaporthaceae family of fungi.</title>
        <authorList>
            <person name="Okagaki L.H."/>
            <person name="Nunes C.C."/>
            <person name="Sailsbery J."/>
            <person name="Clay B."/>
            <person name="Brown D."/>
            <person name="John T."/>
            <person name="Oh Y."/>
            <person name="Young N."/>
            <person name="Fitzgerald M."/>
            <person name="Haas B.J."/>
            <person name="Zeng Q."/>
            <person name="Young S."/>
            <person name="Adiconis X."/>
            <person name="Fan L."/>
            <person name="Levin J.Z."/>
            <person name="Mitchell T.K."/>
            <person name="Okubara P.A."/>
            <person name="Farman M.L."/>
            <person name="Kohn L.M."/>
            <person name="Birren B."/>
            <person name="Ma L.-J."/>
            <person name="Dean R.A."/>
        </authorList>
    </citation>
    <scope>NUCLEOTIDE SEQUENCE</scope>
    <source>
        <strain evidence="3">ATCC 64411 / 73-15</strain>
    </source>
</reference>
<keyword evidence="4" id="KW-1185">Reference proteome</keyword>
<evidence type="ECO:0000313" key="2">
    <source>
        <dbReference type="EMBL" id="KLU85664.1"/>
    </source>
</evidence>
<dbReference type="EMBL" id="GL876968">
    <property type="protein sequence ID" value="KLU85664.1"/>
    <property type="molecule type" value="Genomic_DNA"/>
</dbReference>
<feature type="compositionally biased region" description="Low complexity" evidence="1">
    <location>
        <begin position="164"/>
        <end position="179"/>
    </location>
</feature>
<dbReference type="AlphaFoldDB" id="A0A0C4DXE1"/>
<protein>
    <recommendedName>
        <fullName evidence="5">Terpene synthase</fullName>
    </recommendedName>
</protein>
<accession>A0A0C4DXE1</accession>
<dbReference type="EnsemblFungi" id="MAPG_04686T0">
    <property type="protein sequence ID" value="MAPG_04686T0"/>
    <property type="gene ID" value="MAPG_04686"/>
</dbReference>
<evidence type="ECO:0000313" key="4">
    <source>
        <dbReference type="Proteomes" id="UP000011715"/>
    </source>
</evidence>
<evidence type="ECO:0000313" key="3">
    <source>
        <dbReference type="EnsemblFungi" id="MAPG_04686T0"/>
    </source>
</evidence>
<dbReference type="Gene3D" id="1.10.600.10">
    <property type="entry name" value="Farnesyl Diphosphate Synthase"/>
    <property type="match status" value="1"/>
</dbReference>
<evidence type="ECO:0008006" key="5">
    <source>
        <dbReference type="Google" id="ProtNLM"/>
    </source>
</evidence>
<feature type="region of interest" description="Disordered" evidence="1">
    <location>
        <begin position="160"/>
        <end position="179"/>
    </location>
</feature>
<reference evidence="2" key="3">
    <citation type="submission" date="2011-03" db="EMBL/GenBank/DDBJ databases">
        <title>Annotation of Magnaporthe poae ATCC 64411.</title>
        <authorList>
            <person name="Ma L.-J."/>
            <person name="Dead R."/>
            <person name="Young S.K."/>
            <person name="Zeng Q."/>
            <person name="Gargeya S."/>
            <person name="Fitzgerald M."/>
            <person name="Haas B."/>
            <person name="Abouelleil A."/>
            <person name="Alvarado L."/>
            <person name="Arachchi H.M."/>
            <person name="Berlin A."/>
            <person name="Brown A."/>
            <person name="Chapman S.B."/>
            <person name="Chen Z."/>
            <person name="Dunbar C."/>
            <person name="Freedman E."/>
            <person name="Gearin G."/>
            <person name="Gellesch M."/>
            <person name="Goldberg J."/>
            <person name="Griggs A."/>
            <person name="Gujja S."/>
            <person name="Heiman D."/>
            <person name="Howarth C."/>
            <person name="Larson L."/>
            <person name="Lui A."/>
            <person name="MacDonald P.J.P."/>
            <person name="Mehta T."/>
            <person name="Montmayeur A."/>
            <person name="Murphy C."/>
            <person name="Neiman D."/>
            <person name="Pearson M."/>
            <person name="Priest M."/>
            <person name="Roberts A."/>
            <person name="Saif S."/>
            <person name="Shea T."/>
            <person name="Shenoy N."/>
            <person name="Sisk P."/>
            <person name="Stolte C."/>
            <person name="Sykes S."/>
            <person name="Yandava C."/>
            <person name="Wortman J."/>
            <person name="Nusbaum C."/>
            <person name="Birren B."/>
        </authorList>
    </citation>
    <scope>NUCLEOTIDE SEQUENCE</scope>
    <source>
        <strain evidence="2">ATCC 64411</strain>
    </source>
</reference>
<evidence type="ECO:0000256" key="1">
    <source>
        <dbReference type="SAM" id="MobiDB-lite"/>
    </source>
</evidence>
<name>A0A0C4DXE1_MAGP6</name>
<dbReference type="OrthoDB" id="2861623at2759"/>
<dbReference type="EMBL" id="ADBL01001093">
    <property type="status" value="NOT_ANNOTATED_CDS"/>
    <property type="molecule type" value="Genomic_DNA"/>
</dbReference>
<organism evidence="3 4">
    <name type="scientific">Magnaporthiopsis poae (strain ATCC 64411 / 73-15)</name>
    <name type="common">Kentucky bluegrass fungus</name>
    <name type="synonym">Magnaporthe poae</name>
    <dbReference type="NCBI Taxonomy" id="644358"/>
    <lineage>
        <taxon>Eukaryota</taxon>
        <taxon>Fungi</taxon>
        <taxon>Dikarya</taxon>
        <taxon>Ascomycota</taxon>
        <taxon>Pezizomycotina</taxon>
        <taxon>Sordariomycetes</taxon>
        <taxon>Sordariomycetidae</taxon>
        <taxon>Magnaporthales</taxon>
        <taxon>Magnaporthaceae</taxon>
        <taxon>Magnaporthiopsis</taxon>
    </lineage>
</organism>